<comment type="similarity">
    <text evidence="4">Belongs to the class I-like SAM-binding methyltransferase superfamily. Cation-dependent O-methyltransferase family.</text>
</comment>
<protein>
    <recommendedName>
        <fullName evidence="7">Caffeoyl-CoA O-methyltransferase</fullName>
    </recommendedName>
</protein>
<proteinExistence type="inferred from homology"/>
<dbReference type="PANTHER" id="PTHR10509">
    <property type="entry name" value="O-METHYLTRANSFERASE-RELATED"/>
    <property type="match status" value="1"/>
</dbReference>
<keyword evidence="3" id="KW-0949">S-adenosyl-L-methionine</keyword>
<dbReference type="GO" id="GO:0008757">
    <property type="term" value="F:S-adenosylmethionine-dependent methyltransferase activity"/>
    <property type="evidence" value="ECO:0007669"/>
    <property type="project" value="TreeGrafter"/>
</dbReference>
<dbReference type="Pfam" id="PF01596">
    <property type="entry name" value="Methyltransf_3"/>
    <property type="match status" value="1"/>
</dbReference>
<reference evidence="5" key="1">
    <citation type="submission" date="2020-12" db="EMBL/GenBank/DDBJ databases">
        <authorList>
            <person name="Iha C."/>
        </authorList>
    </citation>
    <scope>NUCLEOTIDE SEQUENCE</scope>
</reference>
<keyword evidence="2" id="KW-0808">Transferase</keyword>
<dbReference type="PROSITE" id="PS51682">
    <property type="entry name" value="SAM_OMT_I"/>
    <property type="match status" value="1"/>
</dbReference>
<dbReference type="PANTHER" id="PTHR10509:SF14">
    <property type="entry name" value="CAFFEOYL-COA O-METHYLTRANSFERASE 3-RELATED"/>
    <property type="match status" value="1"/>
</dbReference>
<dbReference type="EMBL" id="CAJHUC010000824">
    <property type="protein sequence ID" value="CAD7698423.1"/>
    <property type="molecule type" value="Genomic_DNA"/>
</dbReference>
<gene>
    <name evidence="5" type="ORF">OSTQU699_LOCUS3784</name>
</gene>
<organism evidence="5 6">
    <name type="scientific">Ostreobium quekettii</name>
    <dbReference type="NCBI Taxonomy" id="121088"/>
    <lineage>
        <taxon>Eukaryota</taxon>
        <taxon>Viridiplantae</taxon>
        <taxon>Chlorophyta</taxon>
        <taxon>core chlorophytes</taxon>
        <taxon>Ulvophyceae</taxon>
        <taxon>TCBD clade</taxon>
        <taxon>Bryopsidales</taxon>
        <taxon>Ostreobineae</taxon>
        <taxon>Ostreobiaceae</taxon>
        <taxon>Ostreobium</taxon>
    </lineage>
</organism>
<accession>A0A8S1IU11</accession>
<dbReference type="Gene3D" id="3.40.50.150">
    <property type="entry name" value="Vaccinia Virus protein VP39"/>
    <property type="match status" value="1"/>
</dbReference>
<dbReference type="OrthoDB" id="10251242at2759"/>
<dbReference type="InterPro" id="IPR050362">
    <property type="entry name" value="Cation-dep_OMT"/>
</dbReference>
<dbReference type="GO" id="GO:0032259">
    <property type="term" value="P:methylation"/>
    <property type="evidence" value="ECO:0007669"/>
    <property type="project" value="UniProtKB-KW"/>
</dbReference>
<keyword evidence="6" id="KW-1185">Reference proteome</keyword>
<dbReference type="GO" id="GO:0008171">
    <property type="term" value="F:O-methyltransferase activity"/>
    <property type="evidence" value="ECO:0007669"/>
    <property type="project" value="InterPro"/>
</dbReference>
<sequence length="224" mass="24366">MARNLKGNVMMKMSEELYGYVLKHTREPEVLAELREVTSKMRGSVMQIAPDQGQLMGFLAGLLGVKKAIEVGVYTGYSSTAVAMALPPDGKLVALDVDETTMQVARKFWEKAGVRDKVDERLGDAAVSLKAILEAEGGNSYDMAFIDADKSNYDVYYELLLQLVRPGGLILIDNVLWGGSVVNPARDDADTCAIRALNDKIFADTRVATATITIGDGLTVCRKL</sequence>
<evidence type="ECO:0000256" key="4">
    <source>
        <dbReference type="ARBA" id="ARBA00023453"/>
    </source>
</evidence>
<dbReference type="InterPro" id="IPR002935">
    <property type="entry name" value="SAM_O-MeTrfase"/>
</dbReference>
<evidence type="ECO:0000256" key="3">
    <source>
        <dbReference type="ARBA" id="ARBA00022691"/>
    </source>
</evidence>
<dbReference type="CDD" id="cd02440">
    <property type="entry name" value="AdoMet_MTases"/>
    <property type="match status" value="1"/>
</dbReference>
<evidence type="ECO:0000313" key="5">
    <source>
        <dbReference type="EMBL" id="CAD7698423.1"/>
    </source>
</evidence>
<keyword evidence="1" id="KW-0489">Methyltransferase</keyword>
<comment type="caution">
    <text evidence="5">The sequence shown here is derived from an EMBL/GenBank/DDBJ whole genome shotgun (WGS) entry which is preliminary data.</text>
</comment>
<dbReference type="AlphaFoldDB" id="A0A8S1IU11"/>
<dbReference type="Proteomes" id="UP000708148">
    <property type="component" value="Unassembled WGS sequence"/>
</dbReference>
<name>A0A8S1IU11_9CHLO</name>
<evidence type="ECO:0000256" key="1">
    <source>
        <dbReference type="ARBA" id="ARBA00022603"/>
    </source>
</evidence>
<evidence type="ECO:0000256" key="2">
    <source>
        <dbReference type="ARBA" id="ARBA00022679"/>
    </source>
</evidence>
<dbReference type="InterPro" id="IPR029063">
    <property type="entry name" value="SAM-dependent_MTases_sf"/>
</dbReference>
<dbReference type="SUPFAM" id="SSF53335">
    <property type="entry name" value="S-adenosyl-L-methionine-dependent methyltransferases"/>
    <property type="match status" value="1"/>
</dbReference>
<evidence type="ECO:0000313" key="6">
    <source>
        <dbReference type="Proteomes" id="UP000708148"/>
    </source>
</evidence>
<evidence type="ECO:0008006" key="7">
    <source>
        <dbReference type="Google" id="ProtNLM"/>
    </source>
</evidence>